<feature type="chain" id="PRO_5022881268" description="Carboxypeptidase regulatory-like domain-containing protein" evidence="1">
    <location>
        <begin position="22"/>
        <end position="189"/>
    </location>
</feature>
<organism evidence="2 3">
    <name type="scientific">Posidoniimonas corsicana</name>
    <dbReference type="NCBI Taxonomy" id="1938618"/>
    <lineage>
        <taxon>Bacteria</taxon>
        <taxon>Pseudomonadati</taxon>
        <taxon>Planctomycetota</taxon>
        <taxon>Planctomycetia</taxon>
        <taxon>Pirellulales</taxon>
        <taxon>Lacipirellulaceae</taxon>
        <taxon>Posidoniimonas</taxon>
    </lineage>
</organism>
<dbReference type="InterPro" id="IPR008969">
    <property type="entry name" value="CarboxyPept-like_regulatory"/>
</dbReference>
<dbReference type="RefSeq" id="WP_146561565.1">
    <property type="nucleotide sequence ID" value="NZ_SIHJ01000001.1"/>
</dbReference>
<name>A0A5C5VBU3_9BACT</name>
<keyword evidence="1" id="KW-0732">Signal</keyword>
<gene>
    <name evidence="2" type="ORF">KOR34_03040</name>
</gene>
<keyword evidence="3" id="KW-1185">Reference proteome</keyword>
<dbReference type="OrthoDB" id="284841at2"/>
<proteinExistence type="predicted"/>
<dbReference type="EMBL" id="SIHJ01000001">
    <property type="protein sequence ID" value="TWT35413.1"/>
    <property type="molecule type" value="Genomic_DNA"/>
</dbReference>
<protein>
    <recommendedName>
        <fullName evidence="4">Carboxypeptidase regulatory-like domain-containing protein</fullName>
    </recommendedName>
</protein>
<accession>A0A5C5VBU3</accession>
<evidence type="ECO:0000313" key="3">
    <source>
        <dbReference type="Proteomes" id="UP000316714"/>
    </source>
</evidence>
<dbReference type="AlphaFoldDB" id="A0A5C5VBU3"/>
<evidence type="ECO:0008006" key="4">
    <source>
        <dbReference type="Google" id="ProtNLM"/>
    </source>
</evidence>
<feature type="signal peptide" evidence="1">
    <location>
        <begin position="1"/>
        <end position="21"/>
    </location>
</feature>
<sequence precursor="true">MPPIAKRMFAFLMAVTLGAPAPLVCGAEPAAQRVDPAKPVAAAAQDLALNKEGLFEGQLLGAEGQPIAGGKVWLANAKLRPVAAVTDAQGRFAYRGLKRGVYCLQAGESLRVCRVWDHKAAPPKSLGALLIVADEAAVRGQSGPPPMLNTFVQRSKKFFSHPVGMVTLGAAIATPIVLSASDDDPPASP</sequence>
<evidence type="ECO:0000313" key="2">
    <source>
        <dbReference type="EMBL" id="TWT35413.1"/>
    </source>
</evidence>
<dbReference type="Proteomes" id="UP000316714">
    <property type="component" value="Unassembled WGS sequence"/>
</dbReference>
<comment type="caution">
    <text evidence="2">The sequence shown here is derived from an EMBL/GenBank/DDBJ whole genome shotgun (WGS) entry which is preliminary data.</text>
</comment>
<evidence type="ECO:0000256" key="1">
    <source>
        <dbReference type="SAM" id="SignalP"/>
    </source>
</evidence>
<reference evidence="2 3" key="1">
    <citation type="submission" date="2019-02" db="EMBL/GenBank/DDBJ databases">
        <title>Deep-cultivation of Planctomycetes and their phenomic and genomic characterization uncovers novel biology.</title>
        <authorList>
            <person name="Wiegand S."/>
            <person name="Jogler M."/>
            <person name="Boedeker C."/>
            <person name="Pinto D."/>
            <person name="Vollmers J."/>
            <person name="Rivas-Marin E."/>
            <person name="Kohn T."/>
            <person name="Peeters S.H."/>
            <person name="Heuer A."/>
            <person name="Rast P."/>
            <person name="Oberbeckmann S."/>
            <person name="Bunk B."/>
            <person name="Jeske O."/>
            <person name="Meyerdierks A."/>
            <person name="Storesund J.E."/>
            <person name="Kallscheuer N."/>
            <person name="Luecker S."/>
            <person name="Lage O.M."/>
            <person name="Pohl T."/>
            <person name="Merkel B.J."/>
            <person name="Hornburger P."/>
            <person name="Mueller R.-W."/>
            <person name="Bruemmer F."/>
            <person name="Labrenz M."/>
            <person name="Spormann A.M."/>
            <person name="Op Den Camp H."/>
            <person name="Overmann J."/>
            <person name="Amann R."/>
            <person name="Jetten M.S.M."/>
            <person name="Mascher T."/>
            <person name="Medema M.H."/>
            <person name="Devos D.P."/>
            <person name="Kaster A.-K."/>
            <person name="Ovreas L."/>
            <person name="Rohde M."/>
            <person name="Galperin M.Y."/>
            <person name="Jogler C."/>
        </authorList>
    </citation>
    <scope>NUCLEOTIDE SEQUENCE [LARGE SCALE GENOMIC DNA]</scope>
    <source>
        <strain evidence="2 3">KOR34</strain>
    </source>
</reference>
<dbReference type="SUPFAM" id="SSF49464">
    <property type="entry name" value="Carboxypeptidase regulatory domain-like"/>
    <property type="match status" value="1"/>
</dbReference>